<feature type="coiled-coil region" evidence="1">
    <location>
        <begin position="163"/>
        <end position="194"/>
    </location>
</feature>
<name>A0A6B8VYC3_9CORY</name>
<organism evidence="2 3">
    <name type="scientific">Corynebacterium kalinowskii</name>
    <dbReference type="NCBI Taxonomy" id="2675216"/>
    <lineage>
        <taxon>Bacteria</taxon>
        <taxon>Bacillati</taxon>
        <taxon>Actinomycetota</taxon>
        <taxon>Actinomycetes</taxon>
        <taxon>Mycobacteriales</taxon>
        <taxon>Corynebacteriaceae</taxon>
        <taxon>Corynebacterium</taxon>
    </lineage>
</organism>
<evidence type="ECO:0000313" key="2">
    <source>
        <dbReference type="EMBL" id="QGU02320.1"/>
    </source>
</evidence>
<accession>A0A6B8VYC3</accession>
<dbReference type="Gene3D" id="1.20.5.2950">
    <property type="match status" value="1"/>
</dbReference>
<dbReference type="CDD" id="cd06503">
    <property type="entry name" value="ATP-synt_Fo_b"/>
    <property type="match status" value="1"/>
</dbReference>
<dbReference type="Proteomes" id="UP000427071">
    <property type="component" value="Chromosome"/>
</dbReference>
<sequence length="280" mass="31194">MAFLRFCHSRARTVPVWISGRTRNSLALFCVVLPAQWSSLGKLGTMYRVFEALDEMVQTVEQAYGVPMTANCMVPRNDMLALLDDLRNALPVELDDAQDVLDQREEIIRGAEDKAADIVEDADREANDLVTTARHDADVMVSDAENRAHATVSKAQDDAGRMVDDARREADALVDRATAESERLEKQARDSYDRAVQEGLAEQQRLVSESEVVRRANEEAHRVVDAAHTDSNRLRMECDTYVDGKLAEFEESLSATLRTISRDRAAIRRGAGASGAREEI</sequence>
<keyword evidence="3" id="KW-1185">Reference proteome</keyword>
<proteinExistence type="predicted"/>
<dbReference type="AlphaFoldDB" id="A0A6B8VYC3"/>
<protein>
    <submittedName>
        <fullName evidence="2">V-type ATP synthase subunit E</fullName>
    </submittedName>
</protein>
<dbReference type="EMBL" id="CP046452">
    <property type="protein sequence ID" value="QGU02320.1"/>
    <property type="molecule type" value="Genomic_DNA"/>
</dbReference>
<evidence type="ECO:0000256" key="1">
    <source>
        <dbReference type="SAM" id="Coils"/>
    </source>
</evidence>
<keyword evidence="1" id="KW-0175">Coiled coil</keyword>
<evidence type="ECO:0000313" key="3">
    <source>
        <dbReference type="Proteomes" id="UP000427071"/>
    </source>
</evidence>
<reference evidence="3" key="1">
    <citation type="submission" date="2019-11" db="EMBL/GenBank/DDBJ databases">
        <title>Complete genome sequence of Corynebacterium kalinowskii 1959, a novel Corynebacterium species isolated from soil of a small paddock in Vilsendorf, Germany.</title>
        <authorList>
            <person name="Schaffert L."/>
            <person name="Ruwe M."/>
            <person name="Milse J."/>
            <person name="Hanuschka K."/>
            <person name="Ortseifen V."/>
            <person name="Droste J."/>
            <person name="Brandt D."/>
            <person name="Schlueter L."/>
            <person name="Kutter Y."/>
            <person name="Vinke S."/>
            <person name="Viehoefer P."/>
            <person name="Jacob L."/>
            <person name="Luebke N.-C."/>
            <person name="Schulte-Berndt E."/>
            <person name="Hain C."/>
            <person name="Linder M."/>
            <person name="Schmidt P."/>
            <person name="Wollenschlaeger L."/>
            <person name="Luttermann T."/>
            <person name="Thieme E."/>
            <person name="Hassa J."/>
            <person name="Haak M."/>
            <person name="Wittchen M."/>
            <person name="Mentz A."/>
            <person name="Persicke M."/>
            <person name="Busche T."/>
            <person name="Ruckert C."/>
        </authorList>
    </citation>
    <scope>NUCLEOTIDE SEQUENCE [LARGE SCALE GENOMIC DNA]</scope>
    <source>
        <strain evidence="3">1959</strain>
    </source>
</reference>
<dbReference type="KEGG" id="ckw:CKALI_07290"/>
<gene>
    <name evidence="2" type="ORF">CKALI_07290</name>
</gene>